<dbReference type="Proteomes" id="UP001153269">
    <property type="component" value="Unassembled WGS sequence"/>
</dbReference>
<protein>
    <submittedName>
        <fullName evidence="1">Uncharacterized protein</fullName>
    </submittedName>
</protein>
<reference evidence="1" key="1">
    <citation type="submission" date="2020-03" db="EMBL/GenBank/DDBJ databases">
        <authorList>
            <person name="Weist P."/>
        </authorList>
    </citation>
    <scope>NUCLEOTIDE SEQUENCE</scope>
</reference>
<sequence>MSWVLSAEYDPSAVKHLPSTFGRQADREPHNANIWYDSRTSKTTTSRGIRHIIMARAHSTIKVRPSAEYINLIIARGCTDELSIKLIPLPGELQGISKHLVLLTGLIDHLPVRLLEIKDTQATGSQAVNRCLLQRISLLINLYGAAHPAALFFGRICSFYVTQGFYHAGCRVLLFSSANHQRVSSNSALS</sequence>
<proteinExistence type="predicted"/>
<evidence type="ECO:0000313" key="2">
    <source>
        <dbReference type="Proteomes" id="UP001153269"/>
    </source>
</evidence>
<keyword evidence="2" id="KW-1185">Reference proteome</keyword>
<dbReference type="EMBL" id="CADEAL010002702">
    <property type="protein sequence ID" value="CAB1441777.1"/>
    <property type="molecule type" value="Genomic_DNA"/>
</dbReference>
<comment type="caution">
    <text evidence="1">The sequence shown here is derived from an EMBL/GenBank/DDBJ whole genome shotgun (WGS) entry which is preliminary data.</text>
</comment>
<gene>
    <name evidence="1" type="ORF">PLEPLA_LOCUS29510</name>
</gene>
<accession>A0A9N7YRJ6</accession>
<evidence type="ECO:0000313" key="1">
    <source>
        <dbReference type="EMBL" id="CAB1441777.1"/>
    </source>
</evidence>
<dbReference type="AlphaFoldDB" id="A0A9N7YRJ6"/>
<name>A0A9N7YRJ6_PLEPL</name>
<organism evidence="1 2">
    <name type="scientific">Pleuronectes platessa</name>
    <name type="common">European plaice</name>
    <dbReference type="NCBI Taxonomy" id="8262"/>
    <lineage>
        <taxon>Eukaryota</taxon>
        <taxon>Metazoa</taxon>
        <taxon>Chordata</taxon>
        <taxon>Craniata</taxon>
        <taxon>Vertebrata</taxon>
        <taxon>Euteleostomi</taxon>
        <taxon>Actinopterygii</taxon>
        <taxon>Neopterygii</taxon>
        <taxon>Teleostei</taxon>
        <taxon>Neoteleostei</taxon>
        <taxon>Acanthomorphata</taxon>
        <taxon>Carangaria</taxon>
        <taxon>Pleuronectiformes</taxon>
        <taxon>Pleuronectoidei</taxon>
        <taxon>Pleuronectidae</taxon>
        <taxon>Pleuronectes</taxon>
    </lineage>
</organism>